<dbReference type="GO" id="GO:0045087">
    <property type="term" value="P:innate immune response"/>
    <property type="evidence" value="ECO:0007669"/>
    <property type="project" value="UniProtKB-KW"/>
</dbReference>
<keyword evidence="10 19" id="KW-0430">Lectin</keyword>
<dbReference type="GO" id="GO:0090280">
    <property type="term" value="P:positive regulation of calcium ion import"/>
    <property type="evidence" value="ECO:0007669"/>
    <property type="project" value="TreeGrafter"/>
</dbReference>
<evidence type="ECO:0000256" key="20">
    <source>
        <dbReference type="SAM" id="MobiDB-lite"/>
    </source>
</evidence>
<feature type="region of interest" description="Disordered" evidence="20">
    <location>
        <begin position="18"/>
        <end position="155"/>
    </location>
</feature>
<dbReference type="GO" id="GO:0005615">
    <property type="term" value="C:extracellular space"/>
    <property type="evidence" value="ECO:0007669"/>
    <property type="project" value="TreeGrafter"/>
</dbReference>
<keyword evidence="5" id="KW-0964">Secreted</keyword>
<dbReference type="InterPro" id="IPR013320">
    <property type="entry name" value="ConA-like_dom_sf"/>
</dbReference>
<keyword evidence="11" id="KW-0677">Repeat</keyword>
<keyword evidence="17" id="KW-0508">mRNA splicing</keyword>
<evidence type="ECO:0000313" key="23">
    <source>
        <dbReference type="Proteomes" id="UP001148018"/>
    </source>
</evidence>
<dbReference type="SUPFAM" id="SSF49899">
    <property type="entry name" value="Concanavalin A-like lectins/glucanases"/>
    <property type="match status" value="1"/>
</dbReference>
<dbReference type="PANTHER" id="PTHR11346:SF26">
    <property type="entry name" value="GALECTIN-3"/>
    <property type="match status" value="1"/>
</dbReference>
<dbReference type="GO" id="GO:0006397">
    <property type="term" value="P:mRNA processing"/>
    <property type="evidence" value="ECO:0007669"/>
    <property type="project" value="UniProtKB-KW"/>
</dbReference>
<dbReference type="PROSITE" id="PS51304">
    <property type="entry name" value="GALECTIN"/>
    <property type="match status" value="1"/>
</dbReference>
<dbReference type="GO" id="GO:0005737">
    <property type="term" value="C:cytoplasm"/>
    <property type="evidence" value="ECO:0007669"/>
    <property type="project" value="UniProtKB-SubCell"/>
</dbReference>
<protein>
    <recommendedName>
        <fullName evidence="19">Galectin</fullName>
    </recommendedName>
</protein>
<proteinExistence type="predicted"/>
<evidence type="ECO:0000256" key="11">
    <source>
        <dbReference type="ARBA" id="ARBA00022737"/>
    </source>
</evidence>
<organism evidence="22 23">
    <name type="scientific">Muraenolepis orangiensis</name>
    <name type="common">Patagonian moray cod</name>
    <dbReference type="NCBI Taxonomy" id="630683"/>
    <lineage>
        <taxon>Eukaryota</taxon>
        <taxon>Metazoa</taxon>
        <taxon>Chordata</taxon>
        <taxon>Craniata</taxon>
        <taxon>Vertebrata</taxon>
        <taxon>Euteleostomi</taxon>
        <taxon>Actinopterygii</taxon>
        <taxon>Neopterygii</taxon>
        <taxon>Teleostei</taxon>
        <taxon>Neoteleostei</taxon>
        <taxon>Acanthomorphata</taxon>
        <taxon>Zeiogadaria</taxon>
        <taxon>Gadariae</taxon>
        <taxon>Gadiformes</taxon>
        <taxon>Muraenolepidoidei</taxon>
        <taxon>Muraenolepididae</taxon>
        <taxon>Muraenolepis</taxon>
    </lineage>
</organism>
<evidence type="ECO:0000313" key="22">
    <source>
        <dbReference type="EMBL" id="KAJ3612819.1"/>
    </source>
</evidence>
<keyword evidence="8" id="KW-0507">mRNA processing</keyword>
<keyword evidence="6" id="KW-0597">Phosphoprotein</keyword>
<evidence type="ECO:0000256" key="8">
    <source>
        <dbReference type="ARBA" id="ARBA00022664"/>
    </source>
</evidence>
<evidence type="ECO:0000256" key="7">
    <source>
        <dbReference type="ARBA" id="ARBA00022588"/>
    </source>
</evidence>
<dbReference type="Proteomes" id="UP001148018">
    <property type="component" value="Unassembled WGS sequence"/>
</dbReference>
<dbReference type="Gene3D" id="2.60.120.200">
    <property type="match status" value="1"/>
</dbReference>
<gene>
    <name evidence="22" type="ORF">NHX12_019077</name>
</gene>
<keyword evidence="12" id="KW-0221">Differentiation</keyword>
<evidence type="ECO:0000256" key="14">
    <source>
        <dbReference type="ARBA" id="ARBA00022972"/>
    </source>
</evidence>
<dbReference type="GO" id="GO:0043236">
    <property type="term" value="F:laminin binding"/>
    <property type="evidence" value="ECO:0007669"/>
    <property type="project" value="TreeGrafter"/>
</dbReference>
<dbReference type="SMART" id="SM00908">
    <property type="entry name" value="Gal-bind_lectin"/>
    <property type="match status" value="1"/>
</dbReference>
<evidence type="ECO:0000256" key="15">
    <source>
        <dbReference type="ARBA" id="ARBA00022990"/>
    </source>
</evidence>
<reference evidence="22" key="1">
    <citation type="submission" date="2022-07" db="EMBL/GenBank/DDBJ databases">
        <title>Chromosome-level genome of Muraenolepis orangiensis.</title>
        <authorList>
            <person name="Kim J."/>
        </authorList>
    </citation>
    <scope>NUCLEOTIDE SEQUENCE</scope>
    <source>
        <strain evidence="22">KU_S4_2022</strain>
        <tissue evidence="22">Muscle</tissue>
    </source>
</reference>
<evidence type="ECO:0000256" key="13">
    <source>
        <dbReference type="ARBA" id="ARBA00022859"/>
    </source>
</evidence>
<evidence type="ECO:0000256" key="6">
    <source>
        <dbReference type="ARBA" id="ARBA00022553"/>
    </source>
</evidence>
<dbReference type="GO" id="GO:2001237">
    <property type="term" value="P:negative regulation of extrinsic apoptotic signaling pathway"/>
    <property type="evidence" value="ECO:0007669"/>
    <property type="project" value="TreeGrafter"/>
</dbReference>
<keyword evidence="13" id="KW-0391">Immunity</keyword>
<dbReference type="GO" id="GO:0048245">
    <property type="term" value="P:eosinophil chemotaxis"/>
    <property type="evidence" value="ECO:0007669"/>
    <property type="project" value="TreeGrafter"/>
</dbReference>
<dbReference type="GO" id="GO:0002548">
    <property type="term" value="P:monocyte chemotaxis"/>
    <property type="evidence" value="ECO:0007669"/>
    <property type="project" value="TreeGrafter"/>
</dbReference>
<evidence type="ECO:0000256" key="16">
    <source>
        <dbReference type="ARBA" id="ARBA00023157"/>
    </source>
</evidence>
<keyword evidence="18" id="KW-0539">Nucleus</keyword>
<dbReference type="AlphaFoldDB" id="A0A9Q0IVQ9"/>
<evidence type="ECO:0000256" key="2">
    <source>
        <dbReference type="ARBA" id="ARBA00004496"/>
    </source>
</evidence>
<sequence length="280" mass="29962">MLINGPVVAPAHQEVALFGPVVPPPPNLPGQDKNSRPGLDNPPSQPGLALDNPPSQPGLAQDNPPSQPGLAQDNPPSQPGLAQDNPPSQPGLAQDNPPIRACLAPPSQPGLAQDNPPSQPGLAQDNPPIRACLAPPSQPGLAQDNPPIRACLAPTSHPGLAKQDLRLLQIPQGVTMDLTSGRDIVFHLNVRFNDMGKKVIVRNSEISKKWGKEERGGSFPFVQGKDFEMKILCTGNGYRIAVNGSHLLEFQHRCRDLRSINHLSIYNDLTLKSVSLEKLP</sequence>
<comment type="subcellular location">
    <subcellularLocation>
        <location evidence="2">Cytoplasm</location>
    </subcellularLocation>
    <subcellularLocation>
        <location evidence="1">Nucleus</location>
    </subcellularLocation>
    <subcellularLocation>
        <location evidence="3">Secreted</location>
    </subcellularLocation>
</comment>
<evidence type="ECO:0000259" key="21">
    <source>
        <dbReference type="PROSITE" id="PS51304"/>
    </source>
</evidence>
<feature type="domain" description="Galectin" evidence="21">
    <location>
        <begin position="138"/>
        <end position="277"/>
    </location>
</feature>
<evidence type="ECO:0000256" key="5">
    <source>
        <dbReference type="ARBA" id="ARBA00022525"/>
    </source>
</evidence>
<dbReference type="GO" id="GO:0050918">
    <property type="term" value="P:positive chemotaxis"/>
    <property type="evidence" value="ECO:0007669"/>
    <property type="project" value="TreeGrafter"/>
</dbReference>
<dbReference type="PANTHER" id="PTHR11346">
    <property type="entry name" value="GALECTIN"/>
    <property type="match status" value="1"/>
</dbReference>
<dbReference type="GO" id="GO:0008380">
    <property type="term" value="P:RNA splicing"/>
    <property type="evidence" value="ECO:0007669"/>
    <property type="project" value="UniProtKB-KW"/>
</dbReference>
<keyword evidence="14" id="KW-0389">IgE-binding protein</keyword>
<accession>A0A9Q0IVQ9</accession>
<dbReference type="InterPro" id="IPR044156">
    <property type="entry name" value="Galectin-like"/>
</dbReference>
<dbReference type="GO" id="GO:0030154">
    <property type="term" value="P:cell differentiation"/>
    <property type="evidence" value="ECO:0007669"/>
    <property type="project" value="UniProtKB-KW"/>
</dbReference>
<keyword evidence="7" id="KW-0399">Innate immunity</keyword>
<evidence type="ECO:0000256" key="17">
    <source>
        <dbReference type="ARBA" id="ARBA00023187"/>
    </source>
</evidence>
<dbReference type="GO" id="GO:0048246">
    <property type="term" value="P:macrophage chemotaxis"/>
    <property type="evidence" value="ECO:0007669"/>
    <property type="project" value="TreeGrafter"/>
</dbReference>
<name>A0A9Q0IVQ9_9TELE</name>
<evidence type="ECO:0000256" key="1">
    <source>
        <dbReference type="ARBA" id="ARBA00004123"/>
    </source>
</evidence>
<evidence type="ECO:0000256" key="3">
    <source>
        <dbReference type="ARBA" id="ARBA00004613"/>
    </source>
</evidence>
<evidence type="ECO:0000256" key="19">
    <source>
        <dbReference type="RuleBase" id="RU102079"/>
    </source>
</evidence>
<dbReference type="InterPro" id="IPR001079">
    <property type="entry name" value="Galectin_CRD"/>
</dbReference>
<keyword evidence="4" id="KW-0963">Cytoplasm</keyword>
<evidence type="ECO:0000256" key="10">
    <source>
        <dbReference type="ARBA" id="ARBA00022734"/>
    </source>
</evidence>
<dbReference type="GO" id="GO:0001772">
    <property type="term" value="C:immunological synapse"/>
    <property type="evidence" value="ECO:0007669"/>
    <property type="project" value="TreeGrafter"/>
</dbReference>
<dbReference type="CDD" id="cd00070">
    <property type="entry name" value="GLECT"/>
    <property type="match status" value="1"/>
</dbReference>
<dbReference type="EMBL" id="JANIIK010000035">
    <property type="protein sequence ID" value="KAJ3612819.1"/>
    <property type="molecule type" value="Genomic_DNA"/>
</dbReference>
<dbReference type="SMART" id="SM00276">
    <property type="entry name" value="GLECT"/>
    <property type="match status" value="1"/>
</dbReference>
<dbReference type="GO" id="GO:0030593">
    <property type="term" value="P:neutrophil chemotaxis"/>
    <property type="evidence" value="ECO:0007669"/>
    <property type="project" value="TreeGrafter"/>
</dbReference>
<keyword evidence="9" id="KW-0747">Spliceosome</keyword>
<dbReference type="OrthoDB" id="8942303at2759"/>
<dbReference type="Pfam" id="PF00337">
    <property type="entry name" value="Gal-bind_lectin"/>
    <property type="match status" value="1"/>
</dbReference>
<dbReference type="GO" id="GO:0045806">
    <property type="term" value="P:negative regulation of endocytosis"/>
    <property type="evidence" value="ECO:0007669"/>
    <property type="project" value="TreeGrafter"/>
</dbReference>
<evidence type="ECO:0000256" key="12">
    <source>
        <dbReference type="ARBA" id="ARBA00022782"/>
    </source>
</evidence>
<evidence type="ECO:0000256" key="9">
    <source>
        <dbReference type="ARBA" id="ARBA00022728"/>
    </source>
</evidence>
<dbReference type="GO" id="GO:0048030">
    <property type="term" value="F:disaccharide binding"/>
    <property type="evidence" value="ECO:0007669"/>
    <property type="project" value="TreeGrafter"/>
</dbReference>
<keyword evidence="15" id="KW-0007">Acetylation</keyword>
<evidence type="ECO:0000256" key="4">
    <source>
        <dbReference type="ARBA" id="ARBA00022490"/>
    </source>
</evidence>
<dbReference type="GO" id="GO:0005681">
    <property type="term" value="C:spliceosomal complex"/>
    <property type="evidence" value="ECO:0007669"/>
    <property type="project" value="UniProtKB-KW"/>
</dbReference>
<comment type="caution">
    <text evidence="22">The sequence shown here is derived from an EMBL/GenBank/DDBJ whole genome shotgun (WGS) entry which is preliminary data.</text>
</comment>
<dbReference type="GO" id="GO:0019863">
    <property type="term" value="F:IgE binding"/>
    <property type="evidence" value="ECO:0007669"/>
    <property type="project" value="UniProtKB-KW"/>
</dbReference>
<keyword evidence="16" id="KW-1015">Disulfide bond</keyword>
<keyword evidence="23" id="KW-1185">Reference proteome</keyword>
<evidence type="ECO:0000256" key="18">
    <source>
        <dbReference type="ARBA" id="ARBA00023242"/>
    </source>
</evidence>